<accession>A0A0F8X2X7</accession>
<feature type="non-terminal residue" evidence="2">
    <location>
        <position position="58"/>
    </location>
</feature>
<gene>
    <name evidence="2" type="ORF">LCGC14_2995900</name>
</gene>
<reference evidence="2" key="1">
    <citation type="journal article" date="2015" name="Nature">
        <title>Complex archaea that bridge the gap between prokaryotes and eukaryotes.</title>
        <authorList>
            <person name="Spang A."/>
            <person name="Saw J.H."/>
            <person name="Jorgensen S.L."/>
            <person name="Zaremba-Niedzwiedzka K."/>
            <person name="Martijn J."/>
            <person name="Lind A.E."/>
            <person name="van Eijk R."/>
            <person name="Schleper C."/>
            <person name="Guy L."/>
            <person name="Ettema T.J."/>
        </authorList>
    </citation>
    <scope>NUCLEOTIDE SEQUENCE</scope>
</reference>
<dbReference type="AlphaFoldDB" id="A0A0F8X2X7"/>
<organism evidence="2">
    <name type="scientific">marine sediment metagenome</name>
    <dbReference type="NCBI Taxonomy" id="412755"/>
    <lineage>
        <taxon>unclassified sequences</taxon>
        <taxon>metagenomes</taxon>
        <taxon>ecological metagenomes</taxon>
    </lineage>
</organism>
<dbReference type="EMBL" id="LAZR01061590">
    <property type="protein sequence ID" value="KKK63278.1"/>
    <property type="molecule type" value="Genomic_DNA"/>
</dbReference>
<keyword evidence="1" id="KW-0472">Membrane</keyword>
<proteinExistence type="predicted"/>
<sequence length="58" mass="6713">MKHTTFGFCTETLFEAAYNKLRISEIPINVNIRKYGSSHIEIFKILIAISFCILTYLV</sequence>
<keyword evidence="1" id="KW-1133">Transmembrane helix</keyword>
<evidence type="ECO:0000256" key="1">
    <source>
        <dbReference type="SAM" id="Phobius"/>
    </source>
</evidence>
<feature type="transmembrane region" description="Helical" evidence="1">
    <location>
        <begin position="40"/>
        <end position="57"/>
    </location>
</feature>
<keyword evidence="1" id="KW-0812">Transmembrane</keyword>
<protein>
    <submittedName>
        <fullName evidence="2">Uncharacterized protein</fullName>
    </submittedName>
</protein>
<evidence type="ECO:0000313" key="2">
    <source>
        <dbReference type="EMBL" id="KKK63278.1"/>
    </source>
</evidence>
<name>A0A0F8X2X7_9ZZZZ</name>
<comment type="caution">
    <text evidence="2">The sequence shown here is derived from an EMBL/GenBank/DDBJ whole genome shotgun (WGS) entry which is preliminary data.</text>
</comment>